<dbReference type="SMART" id="SM00671">
    <property type="entry name" value="SEL1"/>
    <property type="match status" value="6"/>
</dbReference>
<feature type="region of interest" description="Disordered" evidence="1">
    <location>
        <begin position="625"/>
        <end position="649"/>
    </location>
</feature>
<protein>
    <submittedName>
        <fullName evidence="3">Sel1 repeat family protein</fullName>
    </submittedName>
</protein>
<dbReference type="SUPFAM" id="SSF81901">
    <property type="entry name" value="HCP-like"/>
    <property type="match status" value="2"/>
</dbReference>
<dbReference type="EMBL" id="SACS01000007">
    <property type="protein sequence ID" value="RVU39994.1"/>
    <property type="molecule type" value="Genomic_DNA"/>
</dbReference>
<dbReference type="Proteomes" id="UP000283077">
    <property type="component" value="Unassembled WGS sequence"/>
</dbReference>
<dbReference type="Gene3D" id="1.25.40.10">
    <property type="entry name" value="Tetratricopeptide repeat domain"/>
    <property type="match status" value="2"/>
</dbReference>
<dbReference type="InterPro" id="IPR050767">
    <property type="entry name" value="Sel1_AlgK"/>
</dbReference>
<dbReference type="InterPro" id="IPR006597">
    <property type="entry name" value="Sel1-like"/>
</dbReference>
<dbReference type="PANTHER" id="PTHR11102">
    <property type="entry name" value="SEL-1-LIKE PROTEIN"/>
    <property type="match status" value="1"/>
</dbReference>
<evidence type="ECO:0000313" key="4">
    <source>
        <dbReference type="Proteomes" id="UP000283077"/>
    </source>
</evidence>
<feature type="signal peptide" evidence="2">
    <location>
        <begin position="1"/>
        <end position="27"/>
    </location>
</feature>
<name>A0A437QZP2_9GAMM</name>
<evidence type="ECO:0000256" key="2">
    <source>
        <dbReference type="SAM" id="SignalP"/>
    </source>
</evidence>
<keyword evidence="4" id="KW-1185">Reference proteome</keyword>
<dbReference type="PANTHER" id="PTHR11102:SF160">
    <property type="entry name" value="ERAD-ASSOCIATED E3 UBIQUITIN-PROTEIN LIGASE COMPONENT HRD3"/>
    <property type="match status" value="1"/>
</dbReference>
<evidence type="ECO:0000313" key="3">
    <source>
        <dbReference type="EMBL" id="RVU39994.1"/>
    </source>
</evidence>
<dbReference type="PROSITE" id="PS51257">
    <property type="entry name" value="PROKAR_LIPOPROTEIN"/>
    <property type="match status" value="1"/>
</dbReference>
<evidence type="ECO:0000256" key="1">
    <source>
        <dbReference type="SAM" id="MobiDB-lite"/>
    </source>
</evidence>
<dbReference type="Pfam" id="PF08238">
    <property type="entry name" value="Sel1"/>
    <property type="match status" value="7"/>
</dbReference>
<organism evidence="3 4">
    <name type="scientific">Rheinheimera riviphila</name>
    <dbReference type="NCBI Taxonomy" id="1834037"/>
    <lineage>
        <taxon>Bacteria</taxon>
        <taxon>Pseudomonadati</taxon>
        <taxon>Pseudomonadota</taxon>
        <taxon>Gammaproteobacteria</taxon>
        <taxon>Chromatiales</taxon>
        <taxon>Chromatiaceae</taxon>
        <taxon>Rheinheimera</taxon>
    </lineage>
</organism>
<reference evidence="3 4" key="1">
    <citation type="submission" date="2019-01" db="EMBL/GenBank/DDBJ databases">
        <authorList>
            <person name="Chen W.-M."/>
        </authorList>
    </citation>
    <scope>NUCLEOTIDE SEQUENCE [LARGE SCALE GENOMIC DNA]</scope>
    <source>
        <strain evidence="3 4">KYPC3</strain>
    </source>
</reference>
<dbReference type="AlphaFoldDB" id="A0A437QZP2"/>
<accession>A0A437QZP2</accession>
<proteinExistence type="predicted"/>
<dbReference type="RefSeq" id="WP_127698723.1">
    <property type="nucleotide sequence ID" value="NZ_SACS01000007.1"/>
</dbReference>
<dbReference type="InterPro" id="IPR011990">
    <property type="entry name" value="TPR-like_helical_dom_sf"/>
</dbReference>
<dbReference type="OrthoDB" id="8561742at2"/>
<keyword evidence="2" id="KW-0732">Signal</keyword>
<feature type="chain" id="PRO_5019211528" evidence="2">
    <location>
        <begin position="28"/>
        <end position="649"/>
    </location>
</feature>
<comment type="caution">
    <text evidence="3">The sequence shown here is derived from an EMBL/GenBank/DDBJ whole genome shotgun (WGS) entry which is preliminary data.</text>
</comment>
<gene>
    <name evidence="3" type="ORF">EOE67_08795</name>
</gene>
<sequence>MIFRALCSCFFLLMVAACQNRPATSTADNLYLQQLAALPDAAKLPPYATLYQSYLQSPKVLETSAAWLSFQQLLTADPDNCQQLPWQEQLPTQFWNLTFYQQFQQCFAANPAAADLKRFREYQQYVANGILQSGNGKANYSAYQLNSYFDAHEIVRLLEVQTVDFYTELSSDNNALHYVFQVYDPTLQKFRTLYFENQRYLHAIDQIPFPFMGLVDGWRELLLTKNTRSNHILLLPRAAEALAGNRMEEAVSLYQQAIDGGSLQAKVKLAEMCYRTHSQQVLVKTDCEHALLQAADSDYVPALHLLHFLHHSGQFGKPDPAKVAEIRGYIAAMTEPGQAELQLSRYYYNQSFQNADAIQGDYWLQQSAAAGYADASAFWALSAHEKEKFSAKELNQHLQQLADQGGSAAAYLYASQLMQQEMTPLQAKEVEQYLLESVQNYHPEAYYLLAYGYEDGLFGADKTGLALANFQRAAERFYPRAMLRMGAIYQQGTLLPKDLQRAHRWYLLCSKQGNSGCAFNAGVMLDDGEGVPKNHENAFRFFSYAAERGYAPAINRLALLYLFGKGVAADPAKAVTLFTEAAAKGSTSANYYLGLLYFEGKQVPQDYPKAKGYFEKASKHPNARRYLEQWPELTAPASTTRQRQNTEHQ</sequence>